<dbReference type="Proteomes" id="UP001291309">
    <property type="component" value="Unassembled WGS sequence"/>
</dbReference>
<comment type="caution">
    <text evidence="3">The sequence shown here is derived from an EMBL/GenBank/DDBJ whole genome shotgun (WGS) entry which is preliminary data.</text>
</comment>
<name>A0ABU5HA79_9BACT</name>
<dbReference type="RefSeq" id="WP_321549044.1">
    <property type="nucleotide sequence ID" value="NZ_JAXIVS010000010.1"/>
</dbReference>
<dbReference type="SUPFAM" id="SSF63829">
    <property type="entry name" value="Calcium-dependent phosphotriesterase"/>
    <property type="match status" value="1"/>
</dbReference>
<dbReference type="Gene3D" id="2.130.10.10">
    <property type="entry name" value="YVTN repeat-like/Quinoprotein amine dehydrogenase"/>
    <property type="match status" value="1"/>
</dbReference>
<evidence type="ECO:0000256" key="1">
    <source>
        <dbReference type="SAM" id="MobiDB-lite"/>
    </source>
</evidence>
<reference evidence="3 4" key="1">
    <citation type="submission" date="2023-12" db="EMBL/GenBank/DDBJ databases">
        <title>the genome sequence of Hyalangium sp. s54d21.</title>
        <authorList>
            <person name="Zhang X."/>
        </authorList>
    </citation>
    <scope>NUCLEOTIDE SEQUENCE [LARGE SCALE GENOMIC DNA]</scope>
    <source>
        <strain evidence="4">s54d21</strain>
    </source>
</reference>
<keyword evidence="2" id="KW-0732">Signal</keyword>
<organism evidence="3 4">
    <name type="scientific">Hyalangium rubrum</name>
    <dbReference type="NCBI Taxonomy" id="3103134"/>
    <lineage>
        <taxon>Bacteria</taxon>
        <taxon>Pseudomonadati</taxon>
        <taxon>Myxococcota</taxon>
        <taxon>Myxococcia</taxon>
        <taxon>Myxococcales</taxon>
        <taxon>Cystobacterineae</taxon>
        <taxon>Archangiaceae</taxon>
        <taxon>Hyalangium</taxon>
    </lineage>
</organism>
<protein>
    <recommendedName>
        <fullName evidence="5">Lipoprotein</fullName>
    </recommendedName>
</protein>
<feature type="compositionally biased region" description="Low complexity" evidence="1">
    <location>
        <begin position="52"/>
        <end position="62"/>
    </location>
</feature>
<feature type="compositionally biased region" description="Pro residues" evidence="1">
    <location>
        <begin position="63"/>
        <end position="83"/>
    </location>
</feature>
<sequence>MRRLLGACAVVAVVATWACGDSSPEPTPPAGNIDEPGLPEDPNAKPTLPDSGTTNPPRDGGTTPPPDGGTTPPPDGGTTPPPDGGTDGGTQPPPQAGPGPWPNEAVINYSQRYNLGRVRSVGVDDAYNIWLLDGERIGVLRPGTTQPHWVSNIGQARYGFGADQLALGSTVICGGSAGRAYVGYSTYDLQPDPEFPELHPNYIVGPGECFVWDSSKPAECYPYSERRWQEFQKGDMDAVKLDDASGSIVLEEHLGKSVRFGYKDVGIRNSNNWHYDEDRSVLTCKKVMRGEFRGEVYIGTNHGVSRIRGLEYNSHRHPVWDVDGSLRIGYNYAVGIAQNGDLLIGNEWKIGLMTPPAALVDYDDHDKVPYKLNTYVEALNDLPTMDKWRGFEQTVDGLYYLGSAQYGLWEMTLELRTDGKYKPTYKKVPGPTELETITTLAATDDGSLFVGTPSGLWRLDARKELTRVSEVGGSRVRELLYDPTVKPGMLYVLTDAGLTVIRGH</sequence>
<evidence type="ECO:0000256" key="2">
    <source>
        <dbReference type="SAM" id="SignalP"/>
    </source>
</evidence>
<feature type="chain" id="PRO_5045765004" description="Lipoprotein" evidence="2">
    <location>
        <begin position="21"/>
        <end position="504"/>
    </location>
</feature>
<evidence type="ECO:0000313" key="4">
    <source>
        <dbReference type="Proteomes" id="UP001291309"/>
    </source>
</evidence>
<dbReference type="EMBL" id="JAXIVS010000010">
    <property type="protein sequence ID" value="MDY7230017.1"/>
    <property type="molecule type" value="Genomic_DNA"/>
</dbReference>
<feature type="region of interest" description="Disordered" evidence="1">
    <location>
        <begin position="19"/>
        <end position="105"/>
    </location>
</feature>
<keyword evidence="4" id="KW-1185">Reference proteome</keyword>
<gene>
    <name evidence="3" type="ORF">SYV04_26725</name>
</gene>
<evidence type="ECO:0008006" key="5">
    <source>
        <dbReference type="Google" id="ProtNLM"/>
    </source>
</evidence>
<proteinExistence type="predicted"/>
<feature type="compositionally biased region" description="Pro residues" evidence="1">
    <location>
        <begin position="91"/>
        <end position="101"/>
    </location>
</feature>
<evidence type="ECO:0000313" key="3">
    <source>
        <dbReference type="EMBL" id="MDY7230017.1"/>
    </source>
</evidence>
<accession>A0ABU5HA79</accession>
<dbReference type="InterPro" id="IPR015943">
    <property type="entry name" value="WD40/YVTN_repeat-like_dom_sf"/>
</dbReference>
<feature type="signal peptide" evidence="2">
    <location>
        <begin position="1"/>
        <end position="20"/>
    </location>
</feature>